<organism evidence="4">
    <name type="scientific">Enterobius vermicularis</name>
    <name type="common">Human pinworm</name>
    <dbReference type="NCBI Taxonomy" id="51028"/>
    <lineage>
        <taxon>Eukaryota</taxon>
        <taxon>Metazoa</taxon>
        <taxon>Ecdysozoa</taxon>
        <taxon>Nematoda</taxon>
        <taxon>Chromadorea</taxon>
        <taxon>Rhabditida</taxon>
        <taxon>Spirurina</taxon>
        <taxon>Oxyuridomorpha</taxon>
        <taxon>Oxyuroidea</taxon>
        <taxon>Oxyuridae</taxon>
        <taxon>Enterobius</taxon>
    </lineage>
</organism>
<feature type="region of interest" description="Disordered" evidence="1">
    <location>
        <begin position="204"/>
        <end position="249"/>
    </location>
</feature>
<dbReference type="EMBL" id="UXUI01001044">
    <property type="protein sequence ID" value="VDD85372.1"/>
    <property type="molecule type" value="Genomic_DNA"/>
</dbReference>
<reference evidence="2 3" key="2">
    <citation type="submission" date="2018-10" db="EMBL/GenBank/DDBJ databases">
        <authorList>
            <consortium name="Pathogen Informatics"/>
        </authorList>
    </citation>
    <scope>NUCLEOTIDE SEQUENCE [LARGE SCALE GENOMIC DNA]</scope>
</reference>
<sequence>TPLTGLAVFGLPPRIITAGSLESLTSRVSVIKSKQDVKSQAEILASKSPSSFVPLTTPASQPKNALISTTATKPLASAQFPNNSSAVSEPLLYSTEPPYSAGVQKFARPQHTAEAQYYAGPKYSVKTQPSRGVTGLKTGSNTAIESNLDAEPVNSVPPKLVADDHIVGFAVSGLPPSIITVGSLKLLTSTVPVIKTEPGVKSQTETLTSTVPSSSNFAPLTGSSMQPQNTLTSSTTTKPLASAQIQTNSSAVSEPILNSMEARYSSKPHSSTEVIRSGTGSDAIAGPKTDTEPINPAPPKLVADAHITGFAVSGIKSSSVSASNSESPNDAVPLVQNNHETLISTTPSSLSPFSLITSLEQRMNGPLSTTTTSTATMTMVPNNESAISASFFKSSQAQYSSGAQYSARTLSSMDVNRLESHRGSTVN</sequence>
<keyword evidence="3" id="KW-1185">Reference proteome</keyword>
<feature type="region of interest" description="Disordered" evidence="1">
    <location>
        <begin position="262"/>
        <end position="297"/>
    </location>
</feature>
<protein>
    <submittedName>
        <fullName evidence="4">KIAA1549 like</fullName>
    </submittedName>
</protein>
<feature type="compositionally biased region" description="Polar residues" evidence="1">
    <location>
        <begin position="267"/>
        <end position="280"/>
    </location>
</feature>
<evidence type="ECO:0000256" key="1">
    <source>
        <dbReference type="SAM" id="MobiDB-lite"/>
    </source>
</evidence>
<dbReference type="Proteomes" id="UP000274131">
    <property type="component" value="Unassembled WGS sequence"/>
</dbReference>
<evidence type="ECO:0000313" key="2">
    <source>
        <dbReference type="EMBL" id="VDD85372.1"/>
    </source>
</evidence>
<dbReference type="WBParaSite" id="EVEC_0000077601-mRNA-1">
    <property type="protein sequence ID" value="EVEC_0000077601-mRNA-1"/>
    <property type="gene ID" value="EVEC_0000077601"/>
</dbReference>
<accession>A0A0N4UTV0</accession>
<dbReference type="AlphaFoldDB" id="A0A0N4UTV0"/>
<evidence type="ECO:0000313" key="3">
    <source>
        <dbReference type="Proteomes" id="UP000274131"/>
    </source>
</evidence>
<reference evidence="4" key="1">
    <citation type="submission" date="2017-02" db="UniProtKB">
        <authorList>
            <consortium name="WormBaseParasite"/>
        </authorList>
    </citation>
    <scope>IDENTIFICATION</scope>
</reference>
<proteinExistence type="predicted"/>
<name>A0A0N4UTV0_ENTVE</name>
<evidence type="ECO:0000313" key="4">
    <source>
        <dbReference type="WBParaSite" id="EVEC_0000077601-mRNA-1"/>
    </source>
</evidence>
<gene>
    <name evidence="2" type="ORF">EVEC_LOCUS515</name>
</gene>